<dbReference type="Gene3D" id="3.90.550.10">
    <property type="entry name" value="Spore Coat Polysaccharide Biosynthesis Protein SpsA, Chain A"/>
    <property type="match status" value="1"/>
</dbReference>
<evidence type="ECO:0000313" key="6">
    <source>
        <dbReference type="EMBL" id="MBC1300676.1"/>
    </source>
</evidence>
<evidence type="ECO:0000259" key="5">
    <source>
        <dbReference type="Pfam" id="PF00535"/>
    </source>
</evidence>
<keyword evidence="7" id="KW-1185">Reference proteome</keyword>
<dbReference type="GeneID" id="58724040"/>
<dbReference type="Pfam" id="PF00535">
    <property type="entry name" value="Glycos_transf_2"/>
    <property type="match status" value="1"/>
</dbReference>
<accession>A0ABR6S2N2</accession>
<evidence type="ECO:0000256" key="1">
    <source>
        <dbReference type="ARBA" id="ARBA00004776"/>
    </source>
</evidence>
<evidence type="ECO:0000256" key="4">
    <source>
        <dbReference type="ARBA" id="ARBA00022679"/>
    </source>
</evidence>
<keyword evidence="4" id="KW-0808">Transferase</keyword>
<evidence type="ECO:0000256" key="2">
    <source>
        <dbReference type="ARBA" id="ARBA00006739"/>
    </source>
</evidence>
<gene>
    <name evidence="6" type="ORF">GNE12_01950</name>
</gene>
<dbReference type="SUPFAM" id="SSF53448">
    <property type="entry name" value="Nucleotide-diphospho-sugar transferases"/>
    <property type="match status" value="1"/>
</dbReference>
<organism evidence="6 7">
    <name type="scientific">Trichormus variabilis N2B</name>
    <dbReference type="NCBI Taxonomy" id="2681315"/>
    <lineage>
        <taxon>Bacteria</taxon>
        <taxon>Bacillati</taxon>
        <taxon>Cyanobacteriota</taxon>
        <taxon>Cyanophyceae</taxon>
        <taxon>Nostocales</taxon>
        <taxon>Nostocaceae</taxon>
        <taxon>Trichormus</taxon>
    </lineage>
</organism>
<evidence type="ECO:0000256" key="3">
    <source>
        <dbReference type="ARBA" id="ARBA00022676"/>
    </source>
</evidence>
<dbReference type="EMBL" id="JACKZP010000004">
    <property type="protein sequence ID" value="MBC1300676.1"/>
    <property type="molecule type" value="Genomic_DNA"/>
</dbReference>
<name>A0ABR6S2N2_ANAVA</name>
<comment type="similarity">
    <text evidence="2">Belongs to the glycosyltransferase 2 family.</text>
</comment>
<reference evidence="6 7" key="1">
    <citation type="submission" date="2019-11" db="EMBL/GenBank/DDBJ databases">
        <title>Comparison of genomes from free-living endosymbiotic cyanobacteria isolated from Azolla.</title>
        <authorList>
            <person name="Thiel T."/>
            <person name="Pratte B."/>
        </authorList>
    </citation>
    <scope>NUCLEOTIDE SEQUENCE [LARGE SCALE GENOMIC DNA]</scope>
    <source>
        <strain evidence="6 7">N2B</strain>
    </source>
</reference>
<comment type="pathway">
    <text evidence="1">Cell wall biogenesis; cell wall polysaccharide biosynthesis.</text>
</comment>
<dbReference type="RefSeq" id="WP_011318204.1">
    <property type="nucleotide sequence ID" value="NZ_JACKZP010000004.1"/>
</dbReference>
<evidence type="ECO:0000313" key="7">
    <source>
        <dbReference type="Proteomes" id="UP000570851"/>
    </source>
</evidence>
<dbReference type="Proteomes" id="UP000570851">
    <property type="component" value="Unassembled WGS sequence"/>
</dbReference>
<dbReference type="PANTHER" id="PTHR43179">
    <property type="entry name" value="RHAMNOSYLTRANSFERASE WBBL"/>
    <property type="match status" value="1"/>
</dbReference>
<protein>
    <submittedName>
        <fullName evidence="6">Glycosyltransferase family 2 protein</fullName>
    </submittedName>
</protein>
<feature type="domain" description="Glycosyltransferase 2-like" evidence="5">
    <location>
        <begin position="8"/>
        <end position="156"/>
    </location>
</feature>
<dbReference type="PANTHER" id="PTHR43179:SF12">
    <property type="entry name" value="GALACTOFURANOSYLTRANSFERASE GLFT2"/>
    <property type="match status" value="1"/>
</dbReference>
<sequence>MEQPTLAVIMTCHNRRNTTLACLQALYQQTNHFDVYLTDDGSTDGTAELIKAEYPNVKILQGDGNLFWVGGMHLAFGEAIKNQYDYYLWLNDDTFLEADALEKLLQVHQNLAAQGYEQSIVVGSTQDPITKQATYGGAVKSKKWYSNKFEFLEPTLDVQKCDAMYGNCVLIPHSVTLKVGNIDTAFIHSLGDLDYALRARKLGCHVWAAPGYIGTCNKNSFRNSWVDTNLTVLERLRKILQIKGFPLQPWTTFCSRHSGPFWVFYWFLPYIRAIIGYKNLATSPTFSEDPKEPKPEV</sequence>
<dbReference type="InterPro" id="IPR029044">
    <property type="entry name" value="Nucleotide-diphossugar_trans"/>
</dbReference>
<proteinExistence type="inferred from homology"/>
<comment type="caution">
    <text evidence="6">The sequence shown here is derived from an EMBL/GenBank/DDBJ whole genome shotgun (WGS) entry which is preliminary data.</text>
</comment>
<keyword evidence="3" id="KW-0328">Glycosyltransferase</keyword>
<dbReference type="InterPro" id="IPR001173">
    <property type="entry name" value="Glyco_trans_2-like"/>
</dbReference>